<comment type="caution">
    <text evidence="1">The sequence shown here is derived from an EMBL/GenBank/DDBJ whole genome shotgun (WGS) entry which is preliminary data.</text>
</comment>
<sequence length="564" mass="62493">MVSSAMDFTNGTTIIALIAIIPLAYYLILPTILDFLTPKPLPGIPYRKGRQYPFIGDGLDAGKWFAAQTTITQWLDGCAKAFIYGGKEMGAEWGVLDGKKSAKEQLEELERPGRKRSSEYEGISQLMFGFGHGSRQVIVTDVEDSMWKNLKMFHPRAIEAANDLVKLWSLKSPKLGQGQFFEASDDLMDAITDIAFGKSFALLPEYINNISQTPPTTDPAVEQAVVFPYNANAIYHAAEYLLSTLPLFSAFPKLSIIIQKFQPTFKRNLAAVHAFIDEQIKEGRVRNQARGDEKAELAASAIDMALLKDGTVDALSDQELRDGGHFSGYRYFGNQTDIGFDTAEALLFLAAGQETTARTLSWGVKRLARSPRVQEKLRKELMDAGLHEREMTFDDLAAEKVPYLEATAHEMLRLAGTAAGVSRQAIKDTVVLGKAIPQGTTLYFPLAMVATMPLEDVAATPTSADDVQSKWRGNTLHLFNPDRWLDENGSFDSQVGMQSVPFSAGQRGCFGRALALLELKTLLAKINLAFFLESIPAKYDSDEFVEYVSRKPKSTFVRPLPWKQ</sequence>
<proteinExistence type="predicted"/>
<evidence type="ECO:0000313" key="2">
    <source>
        <dbReference type="Proteomes" id="UP001230649"/>
    </source>
</evidence>
<accession>A0ACC2W4E5</accession>
<evidence type="ECO:0000313" key="1">
    <source>
        <dbReference type="EMBL" id="KAJ9106568.1"/>
    </source>
</evidence>
<protein>
    <submittedName>
        <fullName evidence="1">Uncharacterized protein</fullName>
    </submittedName>
</protein>
<dbReference type="Proteomes" id="UP001230649">
    <property type="component" value="Unassembled WGS sequence"/>
</dbReference>
<organism evidence="1 2">
    <name type="scientific">Naganishia adeliensis</name>
    <dbReference type="NCBI Taxonomy" id="92952"/>
    <lineage>
        <taxon>Eukaryota</taxon>
        <taxon>Fungi</taxon>
        <taxon>Dikarya</taxon>
        <taxon>Basidiomycota</taxon>
        <taxon>Agaricomycotina</taxon>
        <taxon>Tremellomycetes</taxon>
        <taxon>Filobasidiales</taxon>
        <taxon>Filobasidiaceae</taxon>
        <taxon>Naganishia</taxon>
    </lineage>
</organism>
<gene>
    <name evidence="1" type="ORF">QFC20_004060</name>
</gene>
<reference evidence="1" key="1">
    <citation type="submission" date="2023-04" db="EMBL/GenBank/DDBJ databases">
        <title>Draft Genome sequencing of Naganishia species isolated from polar environments using Oxford Nanopore Technology.</title>
        <authorList>
            <person name="Leo P."/>
            <person name="Venkateswaran K."/>
        </authorList>
    </citation>
    <scope>NUCLEOTIDE SEQUENCE</scope>
    <source>
        <strain evidence="1">MNA-CCFEE 5262</strain>
    </source>
</reference>
<dbReference type="EMBL" id="JASBWS010000043">
    <property type="protein sequence ID" value="KAJ9106568.1"/>
    <property type="molecule type" value="Genomic_DNA"/>
</dbReference>
<name>A0ACC2W4E5_9TREE</name>
<keyword evidence="2" id="KW-1185">Reference proteome</keyword>